<accession>A0A4V1WG47</accession>
<dbReference type="InterPro" id="IPR026444">
    <property type="entry name" value="Secre_tail"/>
</dbReference>
<keyword evidence="2" id="KW-0472">Membrane</keyword>
<evidence type="ECO:0000313" key="4">
    <source>
        <dbReference type="Proteomes" id="UP000293952"/>
    </source>
</evidence>
<dbReference type="OrthoDB" id="1467916at2"/>
<evidence type="ECO:0000256" key="1">
    <source>
        <dbReference type="ARBA" id="ARBA00022729"/>
    </source>
</evidence>
<dbReference type="Proteomes" id="UP000293952">
    <property type="component" value="Unassembled WGS sequence"/>
</dbReference>
<protein>
    <submittedName>
        <fullName evidence="3">T9SS type A sorting domain-containing protein</fullName>
    </submittedName>
</protein>
<evidence type="ECO:0000313" key="3">
    <source>
        <dbReference type="EMBL" id="RYM35441.1"/>
    </source>
</evidence>
<dbReference type="NCBIfam" id="TIGR04183">
    <property type="entry name" value="Por_Secre_tail"/>
    <property type="match status" value="1"/>
</dbReference>
<organism evidence="3 4">
    <name type="scientific">Brumimicrobium glaciale</name>
    <dbReference type="NCBI Taxonomy" id="200475"/>
    <lineage>
        <taxon>Bacteria</taxon>
        <taxon>Pseudomonadati</taxon>
        <taxon>Bacteroidota</taxon>
        <taxon>Flavobacteriia</taxon>
        <taxon>Flavobacteriales</taxon>
        <taxon>Crocinitomicaceae</taxon>
        <taxon>Brumimicrobium</taxon>
    </lineage>
</organism>
<dbReference type="InterPro" id="IPR013783">
    <property type="entry name" value="Ig-like_fold"/>
</dbReference>
<keyword evidence="1" id="KW-0732">Signal</keyword>
<dbReference type="AlphaFoldDB" id="A0A4V1WG47"/>
<dbReference type="Gene3D" id="2.60.40.10">
    <property type="entry name" value="Immunoglobulins"/>
    <property type="match status" value="1"/>
</dbReference>
<dbReference type="EMBL" id="SETE01000001">
    <property type="protein sequence ID" value="RYM35441.1"/>
    <property type="molecule type" value="Genomic_DNA"/>
</dbReference>
<proteinExistence type="predicted"/>
<sequence length="351" mass="39357">MHAYLKRVYICTEYNYARTMKYLFITFFLIFAVGFGANAQYHFSTSVTTNNGITMVIELSTTGIETSTPSGHCPNGYNFNVLFDYSVNFYKNGKERKFKDSDIYTLQGNFKCNDQSSFFDIPNTTGKGSGKTNGNIWVGESTCATATVESLICNNVEFVIQLKGYDYNSISAQGTSTLPIELITFDAVKQDRQVELLWKTASELNNDYFTIERSADGMSWENVQIILGAGNSTRVLDYSWIDNSPYAGISYYRLTQTDYDGKSETFNIVSVEQNDVEELQAYPNPVSHTSYLIGVDSNKPVRIFNTVGVEVTGNINISIAPSKKTLLDMSNLPKGMYYVVNGDESIRLLKQ</sequence>
<comment type="caution">
    <text evidence="3">The sequence shown here is derived from an EMBL/GenBank/DDBJ whole genome shotgun (WGS) entry which is preliminary data.</text>
</comment>
<keyword evidence="2" id="KW-1133">Transmembrane helix</keyword>
<name>A0A4V1WG47_9FLAO</name>
<keyword evidence="2" id="KW-0812">Transmembrane</keyword>
<keyword evidence="4" id="KW-1185">Reference proteome</keyword>
<gene>
    <name evidence="3" type="ORF">ERX46_00170</name>
</gene>
<evidence type="ECO:0000256" key="2">
    <source>
        <dbReference type="SAM" id="Phobius"/>
    </source>
</evidence>
<feature type="transmembrane region" description="Helical" evidence="2">
    <location>
        <begin position="21"/>
        <end position="41"/>
    </location>
</feature>
<reference evidence="3 4" key="1">
    <citation type="submission" date="2019-02" db="EMBL/GenBank/DDBJ databases">
        <title>Genome sequence of the sea-ice species Brumimicrobium glaciale.</title>
        <authorList>
            <person name="Bowman J.P."/>
        </authorList>
    </citation>
    <scope>NUCLEOTIDE SEQUENCE [LARGE SCALE GENOMIC DNA]</scope>
    <source>
        <strain evidence="3 4">IC156</strain>
    </source>
</reference>